<dbReference type="Gene3D" id="3.30.420.10">
    <property type="entry name" value="Ribonuclease H-like superfamily/Ribonuclease H"/>
    <property type="match status" value="1"/>
</dbReference>
<keyword evidence="5" id="KW-1185">Reference proteome</keyword>
<sequence>MKAILAVKTFLIWLKLSLINFGLILDLKKAYGLNFCLLSIVVSIIPFCVRLRGVTLLFGKGCVTLNGTWRSIFNGVLVRVISFSGKINWMGSLSIDNILNTRSNSSILVNNFITNGRWDLDKLYNTIPVFLANQVANIRLQIDMEDRILFNKSKDGTIPTTYSILTWRVIRNFIPSDNNLIKKGLYIVSKCQCCYHTETLIHVFITGPIAMKVWLHFDAILDNNYFYSFSNILDVLHTWFVRTKGHIRNIIPVLIIWFLWKARNAAKHDGKTMEAMAIIVSIYDKVSELHMAKLLKQSCFKNAQSVAGCFGIHWEVSVPMQRIILWQKPQSGWFKLNSDGAFNGYRAGCGGLIRDHSGNVLRAFAAHIPALSPISAELYGLNLGVKMGIHLGLSNIWIEVDVMLLINYINNCSTVNAVNFYLIREIKQNLSKINYQISHILREGNTCADGLANIGCHLSNYLEFNGQLLPKRIKGLVLLDKTGLPYLRST</sequence>
<dbReference type="PANTHER" id="PTHR47723">
    <property type="entry name" value="OS05G0353850 PROTEIN"/>
    <property type="match status" value="1"/>
</dbReference>
<keyword evidence="1" id="KW-0812">Transmembrane</keyword>
<dbReference type="EMBL" id="JANQDX010000010">
    <property type="protein sequence ID" value="KAL0917621.1"/>
    <property type="molecule type" value="Genomic_DNA"/>
</dbReference>
<dbReference type="InterPro" id="IPR012337">
    <property type="entry name" value="RNaseH-like_sf"/>
</dbReference>
<dbReference type="Pfam" id="PF13966">
    <property type="entry name" value="zf-RVT"/>
    <property type="match status" value="1"/>
</dbReference>
<dbReference type="InterPro" id="IPR026960">
    <property type="entry name" value="RVT-Znf"/>
</dbReference>
<proteinExistence type="predicted"/>
<dbReference type="PANTHER" id="PTHR47723:SF19">
    <property type="entry name" value="POLYNUCLEOTIDYL TRANSFERASE, RIBONUCLEASE H-LIKE SUPERFAMILY PROTEIN"/>
    <property type="match status" value="1"/>
</dbReference>
<dbReference type="InterPro" id="IPR053151">
    <property type="entry name" value="RNase_H-like"/>
</dbReference>
<evidence type="ECO:0000259" key="2">
    <source>
        <dbReference type="Pfam" id="PF13456"/>
    </source>
</evidence>
<protein>
    <recommendedName>
        <fullName evidence="6">RNase H type-1 domain-containing protein</fullName>
    </recommendedName>
</protein>
<dbReference type="InterPro" id="IPR044730">
    <property type="entry name" value="RNase_H-like_dom_plant"/>
</dbReference>
<dbReference type="AlphaFoldDB" id="A0ABD0V509"/>
<feature type="transmembrane region" description="Helical" evidence="1">
    <location>
        <begin position="5"/>
        <end position="25"/>
    </location>
</feature>
<dbReference type="Proteomes" id="UP001552299">
    <property type="component" value="Unassembled WGS sequence"/>
</dbReference>
<gene>
    <name evidence="4" type="ORF">M5K25_012695</name>
</gene>
<feature type="domain" description="Reverse transcriptase zinc-binding" evidence="3">
    <location>
        <begin position="157"/>
        <end position="214"/>
    </location>
</feature>
<dbReference type="CDD" id="cd06222">
    <property type="entry name" value="RNase_H_like"/>
    <property type="match status" value="1"/>
</dbReference>
<feature type="transmembrane region" description="Helical" evidence="1">
    <location>
        <begin position="31"/>
        <end position="49"/>
    </location>
</feature>
<evidence type="ECO:0000256" key="1">
    <source>
        <dbReference type="SAM" id="Phobius"/>
    </source>
</evidence>
<comment type="caution">
    <text evidence="4">The sequence shown here is derived from an EMBL/GenBank/DDBJ whole genome shotgun (WGS) entry which is preliminary data.</text>
</comment>
<evidence type="ECO:0000313" key="5">
    <source>
        <dbReference type="Proteomes" id="UP001552299"/>
    </source>
</evidence>
<dbReference type="SUPFAM" id="SSF53098">
    <property type="entry name" value="Ribonuclease H-like"/>
    <property type="match status" value="1"/>
</dbReference>
<feature type="domain" description="RNase H type-1" evidence="2">
    <location>
        <begin position="337"/>
        <end position="453"/>
    </location>
</feature>
<evidence type="ECO:0008006" key="6">
    <source>
        <dbReference type="Google" id="ProtNLM"/>
    </source>
</evidence>
<name>A0ABD0V509_DENTH</name>
<dbReference type="InterPro" id="IPR002156">
    <property type="entry name" value="RNaseH_domain"/>
</dbReference>
<evidence type="ECO:0000313" key="4">
    <source>
        <dbReference type="EMBL" id="KAL0917621.1"/>
    </source>
</evidence>
<keyword evidence="1" id="KW-0472">Membrane</keyword>
<dbReference type="InterPro" id="IPR036397">
    <property type="entry name" value="RNaseH_sf"/>
</dbReference>
<dbReference type="Pfam" id="PF13456">
    <property type="entry name" value="RVT_3"/>
    <property type="match status" value="1"/>
</dbReference>
<keyword evidence="1" id="KW-1133">Transmembrane helix</keyword>
<organism evidence="4 5">
    <name type="scientific">Dendrobium thyrsiflorum</name>
    <name type="common">Pinecone-like raceme dendrobium</name>
    <name type="synonym">Orchid</name>
    <dbReference type="NCBI Taxonomy" id="117978"/>
    <lineage>
        <taxon>Eukaryota</taxon>
        <taxon>Viridiplantae</taxon>
        <taxon>Streptophyta</taxon>
        <taxon>Embryophyta</taxon>
        <taxon>Tracheophyta</taxon>
        <taxon>Spermatophyta</taxon>
        <taxon>Magnoliopsida</taxon>
        <taxon>Liliopsida</taxon>
        <taxon>Asparagales</taxon>
        <taxon>Orchidaceae</taxon>
        <taxon>Epidendroideae</taxon>
        <taxon>Malaxideae</taxon>
        <taxon>Dendrobiinae</taxon>
        <taxon>Dendrobium</taxon>
    </lineage>
</organism>
<evidence type="ECO:0000259" key="3">
    <source>
        <dbReference type="Pfam" id="PF13966"/>
    </source>
</evidence>
<accession>A0ABD0V509</accession>
<reference evidence="4 5" key="1">
    <citation type="journal article" date="2024" name="Plant Biotechnol. J.">
        <title>Dendrobium thyrsiflorum genome and its molecular insights into genes involved in important horticultural traits.</title>
        <authorList>
            <person name="Chen B."/>
            <person name="Wang J.Y."/>
            <person name="Zheng P.J."/>
            <person name="Li K.L."/>
            <person name="Liang Y.M."/>
            <person name="Chen X.F."/>
            <person name="Zhang C."/>
            <person name="Zhao X."/>
            <person name="He X."/>
            <person name="Zhang G.Q."/>
            <person name="Liu Z.J."/>
            <person name="Xu Q."/>
        </authorList>
    </citation>
    <scope>NUCLEOTIDE SEQUENCE [LARGE SCALE GENOMIC DNA]</scope>
    <source>
        <strain evidence="4">GZMU011</strain>
    </source>
</reference>